<protein>
    <submittedName>
        <fullName evidence="2">Uncharacterized protein</fullName>
    </submittedName>
</protein>
<reference evidence="2 3" key="1">
    <citation type="submission" date="2019-03" db="EMBL/GenBank/DDBJ databases">
        <title>Flavobacterium AT-3-2 sp. nov., isolated from arctic soil.</title>
        <authorList>
            <person name="Chaudhary D.K."/>
        </authorList>
    </citation>
    <scope>NUCLEOTIDE SEQUENCE [LARGE SCALE GENOMIC DNA]</scope>
    <source>
        <strain evidence="2 3">AT-3-2</strain>
    </source>
</reference>
<sequence>MKKLTTHYIILILIASYFMFNGCINRTPANDWKAYANDLQSEGWSIEAAEHIAKVEFKILPIDEEYTAYIED</sequence>
<feature type="transmembrane region" description="Helical" evidence="1">
    <location>
        <begin position="6"/>
        <end position="24"/>
    </location>
</feature>
<evidence type="ECO:0000256" key="1">
    <source>
        <dbReference type="SAM" id="Phobius"/>
    </source>
</evidence>
<evidence type="ECO:0000313" key="2">
    <source>
        <dbReference type="EMBL" id="TDD77156.1"/>
    </source>
</evidence>
<keyword evidence="3" id="KW-1185">Reference proteome</keyword>
<dbReference type="RefSeq" id="WP_131908952.1">
    <property type="nucleotide sequence ID" value="NZ_SMFM01000002.1"/>
</dbReference>
<organism evidence="2 3">
    <name type="scientific">Flavobacterium caseinilyticum</name>
    <dbReference type="NCBI Taxonomy" id="2541732"/>
    <lineage>
        <taxon>Bacteria</taxon>
        <taxon>Pseudomonadati</taxon>
        <taxon>Bacteroidota</taxon>
        <taxon>Flavobacteriia</taxon>
        <taxon>Flavobacteriales</taxon>
        <taxon>Flavobacteriaceae</taxon>
        <taxon>Flavobacterium</taxon>
    </lineage>
</organism>
<keyword evidence="1" id="KW-0812">Transmembrane</keyword>
<gene>
    <name evidence="2" type="ORF">E0F89_06030</name>
</gene>
<keyword evidence="1" id="KW-0472">Membrane</keyword>
<accession>A0A4R5AZ73</accession>
<comment type="caution">
    <text evidence="2">The sequence shown here is derived from an EMBL/GenBank/DDBJ whole genome shotgun (WGS) entry which is preliminary data.</text>
</comment>
<dbReference type="Proteomes" id="UP000295278">
    <property type="component" value="Unassembled WGS sequence"/>
</dbReference>
<name>A0A4R5AZ73_9FLAO</name>
<evidence type="ECO:0000313" key="3">
    <source>
        <dbReference type="Proteomes" id="UP000295278"/>
    </source>
</evidence>
<dbReference type="EMBL" id="SMFM01000002">
    <property type="protein sequence ID" value="TDD77156.1"/>
    <property type="molecule type" value="Genomic_DNA"/>
</dbReference>
<dbReference type="AlphaFoldDB" id="A0A4R5AZ73"/>
<proteinExistence type="predicted"/>
<keyword evidence="1" id="KW-1133">Transmembrane helix</keyword>